<gene>
    <name evidence="2" type="ORF">ACFPIJ_41040</name>
</gene>
<dbReference type="GO" id="GO:0016787">
    <property type="term" value="F:hydrolase activity"/>
    <property type="evidence" value="ECO:0007669"/>
    <property type="project" value="UniProtKB-KW"/>
</dbReference>
<evidence type="ECO:0000313" key="3">
    <source>
        <dbReference type="Proteomes" id="UP001595912"/>
    </source>
</evidence>
<evidence type="ECO:0000313" key="2">
    <source>
        <dbReference type="EMBL" id="MFC5004200.1"/>
    </source>
</evidence>
<comment type="caution">
    <text evidence="2">The sequence shown here is derived from an EMBL/GenBank/DDBJ whole genome shotgun (WGS) entry which is preliminary data.</text>
</comment>
<dbReference type="RefSeq" id="WP_380123859.1">
    <property type="nucleotide sequence ID" value="NZ_JBHSIU010000058.1"/>
</dbReference>
<dbReference type="PANTHER" id="PTHR43319">
    <property type="entry name" value="BETA-LACTAMASE-RELATED"/>
    <property type="match status" value="1"/>
</dbReference>
<dbReference type="Gene3D" id="3.40.710.10">
    <property type="entry name" value="DD-peptidase/beta-lactamase superfamily"/>
    <property type="match status" value="1"/>
</dbReference>
<evidence type="ECO:0000259" key="1">
    <source>
        <dbReference type="Pfam" id="PF00144"/>
    </source>
</evidence>
<dbReference type="EMBL" id="JBHSIU010000058">
    <property type="protein sequence ID" value="MFC5004200.1"/>
    <property type="molecule type" value="Genomic_DNA"/>
</dbReference>
<keyword evidence="3" id="KW-1185">Reference proteome</keyword>
<feature type="domain" description="Beta-lactamase-related" evidence="1">
    <location>
        <begin position="9"/>
        <end position="359"/>
    </location>
</feature>
<proteinExistence type="predicted"/>
<dbReference type="PANTHER" id="PTHR43319:SF3">
    <property type="entry name" value="BETA-LACTAMASE-RELATED DOMAIN-CONTAINING PROTEIN"/>
    <property type="match status" value="1"/>
</dbReference>
<dbReference type="SUPFAM" id="SSF56601">
    <property type="entry name" value="beta-lactamase/transpeptidase-like"/>
    <property type="match status" value="1"/>
</dbReference>
<keyword evidence="2" id="KW-0378">Hydrolase</keyword>
<dbReference type="Pfam" id="PF00144">
    <property type="entry name" value="Beta-lactamase"/>
    <property type="match status" value="1"/>
</dbReference>
<dbReference type="InterPro" id="IPR052907">
    <property type="entry name" value="Beta-lactamase/esterase"/>
</dbReference>
<reference evidence="3" key="1">
    <citation type="journal article" date="2019" name="Int. J. Syst. Evol. Microbiol.">
        <title>The Global Catalogue of Microorganisms (GCM) 10K type strain sequencing project: providing services to taxonomists for standard genome sequencing and annotation.</title>
        <authorList>
            <consortium name="The Broad Institute Genomics Platform"/>
            <consortium name="The Broad Institute Genome Sequencing Center for Infectious Disease"/>
            <person name="Wu L."/>
            <person name="Ma J."/>
        </authorList>
    </citation>
    <scope>NUCLEOTIDE SEQUENCE [LARGE SCALE GENOMIC DNA]</scope>
    <source>
        <strain evidence="3">CGMCC 4.7152</strain>
    </source>
</reference>
<dbReference type="InterPro" id="IPR001466">
    <property type="entry name" value="Beta-lactam-related"/>
</dbReference>
<accession>A0ABV9W684</accession>
<dbReference type="InterPro" id="IPR012338">
    <property type="entry name" value="Beta-lactam/transpept-like"/>
</dbReference>
<name>A0ABV9W684_9ACTN</name>
<dbReference type="Proteomes" id="UP001595912">
    <property type="component" value="Unassembled WGS sequence"/>
</dbReference>
<organism evidence="2 3">
    <name type="scientific">Dactylosporangium cerinum</name>
    <dbReference type="NCBI Taxonomy" id="1434730"/>
    <lineage>
        <taxon>Bacteria</taxon>
        <taxon>Bacillati</taxon>
        <taxon>Actinomycetota</taxon>
        <taxon>Actinomycetes</taxon>
        <taxon>Micromonosporales</taxon>
        <taxon>Micromonosporaceae</taxon>
        <taxon>Dactylosporangium</taxon>
    </lineage>
</organism>
<protein>
    <submittedName>
        <fullName evidence="2">Serine hydrolase domain-containing protein</fullName>
    </submittedName>
</protein>
<sequence length="379" mass="39774">MTDIQQQVQEAIDELVESGAERGVQVAVYRHGSPLVDAVAGVADATTGRPVTSDTPFHVTSTGKGLTSTVAHRLVEQGVLAYDTPIVELWPEFGAHGKQHATVQHALTHSVGVPAVPVGTTPEDLCDWEKMCTVIAGAVPWWEPGTKTGYHAQTFGYIVGEIVRRATGHRISQVMREQVAQPLGLADELFLGVPASALNRVAYHEEPEGGMEFTPGMLAAMAEQVPFFRVVDGWTAAPPAALPTAAYCNRTDVLSADIPAGGVMSARAIARVYAALLDEVDGVRLISPERLRTVTTVTASGVDETTGFPTTRGLGYDIGFPGPLDSPTLFGVAGSGGTAAYADTATGTVIAVAKNRVTAGDYSTFHRVGEIVTKALGEG</sequence>